<keyword evidence="2" id="KW-0732">Signal</keyword>
<proteinExistence type="predicted"/>
<name>A0ABD2DLA3_DAUMA</name>
<feature type="non-terminal residue" evidence="3">
    <location>
        <position position="88"/>
    </location>
</feature>
<organism evidence="3 4">
    <name type="scientific">Daubentonia madagascariensis</name>
    <name type="common">Aye-aye</name>
    <name type="synonym">Sciurus madagascariensis</name>
    <dbReference type="NCBI Taxonomy" id="31869"/>
    <lineage>
        <taxon>Eukaryota</taxon>
        <taxon>Metazoa</taxon>
        <taxon>Chordata</taxon>
        <taxon>Craniata</taxon>
        <taxon>Vertebrata</taxon>
        <taxon>Euteleostomi</taxon>
        <taxon>Mammalia</taxon>
        <taxon>Eutheria</taxon>
        <taxon>Euarchontoglires</taxon>
        <taxon>Primates</taxon>
        <taxon>Strepsirrhini</taxon>
        <taxon>Chiromyiformes</taxon>
        <taxon>Daubentoniidae</taxon>
        <taxon>Daubentonia</taxon>
    </lineage>
</organism>
<gene>
    <name evidence="3" type="ORF">WCI35_025423</name>
</gene>
<keyword evidence="4" id="KW-1185">Reference proteome</keyword>
<comment type="caution">
    <text evidence="3">The sequence shown here is derived from an EMBL/GenBank/DDBJ whole genome shotgun (WGS) entry which is preliminary data.</text>
</comment>
<evidence type="ECO:0000313" key="4">
    <source>
        <dbReference type="Proteomes" id="UP001610411"/>
    </source>
</evidence>
<evidence type="ECO:0000313" key="3">
    <source>
        <dbReference type="EMBL" id="KAL2767316.1"/>
    </source>
</evidence>
<evidence type="ECO:0000256" key="1">
    <source>
        <dbReference type="SAM" id="MobiDB-lite"/>
    </source>
</evidence>
<dbReference type="AlphaFoldDB" id="A0ABD2DLA3"/>
<feature type="signal peptide" evidence="2">
    <location>
        <begin position="1"/>
        <end position="22"/>
    </location>
</feature>
<dbReference type="Gene3D" id="2.10.60.10">
    <property type="entry name" value="CD59"/>
    <property type="match status" value="1"/>
</dbReference>
<feature type="region of interest" description="Disordered" evidence="1">
    <location>
        <begin position="58"/>
        <end position="77"/>
    </location>
</feature>
<feature type="chain" id="PRO_5044874146" evidence="2">
    <location>
        <begin position="23"/>
        <end position="88"/>
    </location>
</feature>
<reference evidence="3 4" key="1">
    <citation type="journal article" date="2024" name="G3 (Bethesda)">
        <title>A hybrid genome assembly of the endangered aye-aye (Daubentonia madagascariensis).</title>
        <authorList>
            <person name="Versoza C.J."/>
            <person name="Pfeifer S.P."/>
        </authorList>
    </citation>
    <scope>NUCLEOTIDE SEQUENCE [LARGE SCALE GENOMIC DNA]</scope>
    <source>
        <strain evidence="3">6821</strain>
    </source>
</reference>
<dbReference type="Proteomes" id="UP001610411">
    <property type="component" value="Unassembled WGS sequence"/>
</dbReference>
<accession>A0ABD2DLA3</accession>
<evidence type="ECO:0000256" key="2">
    <source>
        <dbReference type="SAM" id="SignalP"/>
    </source>
</evidence>
<dbReference type="SUPFAM" id="SSF57302">
    <property type="entry name" value="Snake toxin-like"/>
    <property type="match status" value="1"/>
</dbReference>
<dbReference type="EMBL" id="JBFSEQ010000010">
    <property type="protein sequence ID" value="KAL2767316.1"/>
    <property type="molecule type" value="Genomic_DNA"/>
</dbReference>
<protein>
    <submittedName>
        <fullName evidence="3">Secreted Ly-6/uPAR domain-containing protein 2 isoform 2</fullName>
    </submittedName>
</protein>
<dbReference type="InterPro" id="IPR045860">
    <property type="entry name" value="Snake_toxin-like_sf"/>
</dbReference>
<sequence>MQLHVGVLLAAVLILQLASSQAMQCHQCKGFGGCSHVSRCPWDSTHCIAIATLPLDTKSPRSPPQAGPPAHQPTSPSLCATVQHHFSS</sequence>
<feature type="compositionally biased region" description="Pro residues" evidence="1">
    <location>
        <begin position="61"/>
        <end position="71"/>
    </location>
</feature>